<keyword evidence="1" id="KW-0472">Membrane</keyword>
<dbReference type="EMBL" id="VSZI01000001">
    <property type="protein sequence ID" value="TYR20404.1"/>
    <property type="molecule type" value="Genomic_DNA"/>
</dbReference>
<keyword evidence="1" id="KW-1133">Transmembrane helix</keyword>
<organism evidence="2 3">
    <name type="scientific">Corynebacterium urealyticum</name>
    <dbReference type="NCBI Taxonomy" id="43771"/>
    <lineage>
        <taxon>Bacteria</taxon>
        <taxon>Bacillati</taxon>
        <taxon>Actinomycetota</taxon>
        <taxon>Actinomycetes</taxon>
        <taxon>Mycobacteriales</taxon>
        <taxon>Corynebacteriaceae</taxon>
        <taxon>Corynebacterium</taxon>
    </lineage>
</organism>
<feature type="transmembrane region" description="Helical" evidence="1">
    <location>
        <begin position="34"/>
        <end position="65"/>
    </location>
</feature>
<proteinExistence type="predicted"/>
<comment type="caution">
    <text evidence="2">The sequence shown here is derived from an EMBL/GenBank/DDBJ whole genome shotgun (WGS) entry which is preliminary data.</text>
</comment>
<dbReference type="AlphaFoldDB" id="A0A5D4FWX9"/>
<evidence type="ECO:0000313" key="2">
    <source>
        <dbReference type="EMBL" id="TYR20404.1"/>
    </source>
</evidence>
<evidence type="ECO:0000256" key="1">
    <source>
        <dbReference type="SAM" id="Phobius"/>
    </source>
</evidence>
<reference evidence="2 3" key="1">
    <citation type="submission" date="2019-08" db="EMBL/GenBank/DDBJ databases">
        <title>Draft genome of C. urealyticum strain VH4248.</title>
        <authorList>
            <person name="Navas J."/>
        </authorList>
    </citation>
    <scope>NUCLEOTIDE SEQUENCE [LARGE SCALE GENOMIC DNA]</scope>
    <source>
        <strain evidence="2 3">VH4248</strain>
    </source>
</reference>
<keyword evidence="1" id="KW-0812">Transmembrane</keyword>
<accession>A0A5D4FWX9</accession>
<feature type="transmembrane region" description="Helical" evidence="1">
    <location>
        <begin position="85"/>
        <end position="107"/>
    </location>
</feature>
<dbReference type="Proteomes" id="UP000324726">
    <property type="component" value="Unassembled WGS sequence"/>
</dbReference>
<protein>
    <submittedName>
        <fullName evidence="2">DUF4282 domain-containing protein</fullName>
    </submittedName>
</protein>
<name>A0A5D4FWX9_9CORY</name>
<evidence type="ECO:0000313" key="3">
    <source>
        <dbReference type="Proteomes" id="UP000324726"/>
    </source>
</evidence>
<dbReference type="Pfam" id="PF14110">
    <property type="entry name" value="DUF4282"/>
    <property type="match status" value="1"/>
</dbReference>
<dbReference type="RefSeq" id="WP_148792508.1">
    <property type="nucleotide sequence ID" value="NZ_VSZI01000001.1"/>
</dbReference>
<gene>
    <name evidence="2" type="ORF">FYJ87_05455</name>
</gene>
<dbReference type="InterPro" id="IPR025557">
    <property type="entry name" value="DUF4282"/>
</dbReference>
<sequence>MARRTNQPAQQGAFLRTLTDFGFDRILSPGFIRVLYILGIVIILVNAVVMTFGSMIGLSGVGISINGFDGSEFFTSSPEISFEPNVANVLVSGVLYAVLAFIEIALLRVGLEMVAAIAATATAWQRIRRRSDAHPELIV</sequence>